<comment type="subcellular location">
    <subcellularLocation>
        <location evidence="7">Membrane</location>
        <topology evidence="7">Single-pass membrane protein</topology>
    </subcellularLocation>
</comment>
<dbReference type="InterPro" id="IPR050271">
    <property type="entry name" value="UDP-glycosyltransferase"/>
</dbReference>
<accession>A0AAN5D7C3</accession>
<dbReference type="SUPFAM" id="SSF53756">
    <property type="entry name" value="UDP-Glycosyltransferase/glycogen phosphorylase"/>
    <property type="match status" value="1"/>
</dbReference>
<dbReference type="AlphaFoldDB" id="A0AAN5D7C3"/>
<dbReference type="PANTHER" id="PTHR48043:SF23">
    <property type="entry name" value="UDP-GLUCURONOSYLTRANSFERASE"/>
    <property type="match status" value="1"/>
</dbReference>
<dbReference type="InterPro" id="IPR002213">
    <property type="entry name" value="UDP_glucos_trans"/>
</dbReference>
<dbReference type="Pfam" id="PF00201">
    <property type="entry name" value="UDPGT"/>
    <property type="match status" value="1"/>
</dbReference>
<keyword evidence="7" id="KW-0812">Transmembrane</keyword>
<feature type="chain" id="PRO_5042661816" description="UDP-glucuronosyltransferase" evidence="7">
    <location>
        <begin position="17"/>
        <end position="530"/>
    </location>
</feature>
<dbReference type="PANTHER" id="PTHR48043">
    <property type="entry name" value="EG:EG0003.4 PROTEIN-RELATED"/>
    <property type="match status" value="1"/>
</dbReference>
<dbReference type="EC" id="2.4.1.17" evidence="7"/>
<dbReference type="EMBL" id="BTRK01000006">
    <property type="protein sequence ID" value="GMR57395.1"/>
    <property type="molecule type" value="Genomic_DNA"/>
</dbReference>
<proteinExistence type="inferred from homology"/>
<keyword evidence="4 7" id="KW-0732">Signal</keyword>
<evidence type="ECO:0000256" key="3">
    <source>
        <dbReference type="ARBA" id="ARBA00022679"/>
    </source>
</evidence>
<dbReference type="PROSITE" id="PS00375">
    <property type="entry name" value="UDPGT"/>
    <property type="match status" value="1"/>
</dbReference>
<comment type="catalytic activity">
    <reaction evidence="5 7">
        <text>glucuronate acceptor + UDP-alpha-D-glucuronate = acceptor beta-D-glucuronoside + UDP + H(+)</text>
        <dbReference type="Rhea" id="RHEA:21032"/>
        <dbReference type="ChEBI" id="CHEBI:15378"/>
        <dbReference type="ChEBI" id="CHEBI:58052"/>
        <dbReference type="ChEBI" id="CHEBI:58223"/>
        <dbReference type="ChEBI" id="CHEBI:132367"/>
        <dbReference type="ChEBI" id="CHEBI:132368"/>
        <dbReference type="EC" id="2.4.1.17"/>
    </reaction>
</comment>
<evidence type="ECO:0000256" key="4">
    <source>
        <dbReference type="ARBA" id="ARBA00022729"/>
    </source>
</evidence>
<keyword evidence="7" id="KW-1133">Transmembrane helix</keyword>
<dbReference type="FunFam" id="3.40.50.2000:FF:000201">
    <property type="entry name" value="UDP-glucuronosyltransferase"/>
    <property type="match status" value="1"/>
</dbReference>
<dbReference type="GO" id="GO:0016020">
    <property type="term" value="C:membrane"/>
    <property type="evidence" value="ECO:0007669"/>
    <property type="project" value="UniProtKB-SubCell"/>
</dbReference>
<protein>
    <recommendedName>
        <fullName evidence="7">UDP-glucuronosyltransferase</fullName>
        <ecNumber evidence="7">2.4.1.17</ecNumber>
    </recommendedName>
</protein>
<evidence type="ECO:0000256" key="2">
    <source>
        <dbReference type="ARBA" id="ARBA00022676"/>
    </source>
</evidence>
<dbReference type="InterPro" id="IPR035595">
    <property type="entry name" value="UDP_glycos_trans_CS"/>
</dbReference>
<evidence type="ECO:0000313" key="8">
    <source>
        <dbReference type="EMBL" id="GMR57395.1"/>
    </source>
</evidence>
<comment type="similarity">
    <text evidence="1 6">Belongs to the UDP-glycosyltransferase family.</text>
</comment>
<evidence type="ECO:0000256" key="6">
    <source>
        <dbReference type="RuleBase" id="RU003718"/>
    </source>
</evidence>
<dbReference type="GO" id="GO:0015020">
    <property type="term" value="F:glucuronosyltransferase activity"/>
    <property type="evidence" value="ECO:0007669"/>
    <property type="project" value="UniProtKB-EC"/>
</dbReference>
<dbReference type="Proteomes" id="UP001328107">
    <property type="component" value="Unassembled WGS sequence"/>
</dbReference>
<sequence length="530" mass="60079">FRQMLLLFSIVCSTLGSSYNFLVYNPQFGNSHVNFVSRLADALIEQGHDVVMVSPRIDTLVGSPKTKARVIETDQSTEAAEFQERMNSAKGGMLSTVWQSTDVFTQRDKLRPFYANLVKQCRWTLADRELIYLLRKEHFDAAFTEHYDSCGYVLFHLLGVEKFATVNSMAIYDGLFGVTQLPVNPSYIPTYMGDSAGARMTFLDRLLNTLAFLKMNSFFEHHLDMYQALLDQTFCYQLNIREIMANTSLVFLNSDPLADFPKLTSPRVIDIGGISVHSGHNQLDEYWMSILNARNHTIFISFGTLMKSHLMPAAFKETIVATVNKFPNVTFIWKYEKPEQNISDGIDNLVEVTWAPQHDLLHDDRLTAFITHGGQGSITEAAGAGIPLICIPVTSDQFRNSRQAERNGVGIMIRKEDLGRMGPLEEAIERVLKDKSFNSNAVTLANMIAERPFNMKDVFVRNMEFMTKFGPHRRFDHYGAQLTFAQYYLIDVFAFLALLVISAVFLSLHSLKIVAGYMSGYFVVKKLKSN</sequence>
<organism evidence="8 9">
    <name type="scientific">Pristionchus mayeri</name>
    <dbReference type="NCBI Taxonomy" id="1317129"/>
    <lineage>
        <taxon>Eukaryota</taxon>
        <taxon>Metazoa</taxon>
        <taxon>Ecdysozoa</taxon>
        <taxon>Nematoda</taxon>
        <taxon>Chromadorea</taxon>
        <taxon>Rhabditida</taxon>
        <taxon>Rhabditina</taxon>
        <taxon>Diplogasteromorpha</taxon>
        <taxon>Diplogasteroidea</taxon>
        <taxon>Neodiplogasteridae</taxon>
        <taxon>Pristionchus</taxon>
    </lineage>
</organism>
<comment type="caution">
    <text evidence="8">The sequence shown here is derived from an EMBL/GenBank/DDBJ whole genome shotgun (WGS) entry which is preliminary data.</text>
</comment>
<keyword evidence="9" id="KW-1185">Reference proteome</keyword>
<reference evidence="9" key="1">
    <citation type="submission" date="2022-10" db="EMBL/GenBank/DDBJ databases">
        <title>Genome assembly of Pristionchus species.</title>
        <authorList>
            <person name="Yoshida K."/>
            <person name="Sommer R.J."/>
        </authorList>
    </citation>
    <scope>NUCLEOTIDE SEQUENCE [LARGE SCALE GENOMIC DNA]</scope>
    <source>
        <strain evidence="9">RS5460</strain>
    </source>
</reference>
<evidence type="ECO:0000313" key="9">
    <source>
        <dbReference type="Proteomes" id="UP001328107"/>
    </source>
</evidence>
<keyword evidence="7" id="KW-0472">Membrane</keyword>
<evidence type="ECO:0000256" key="1">
    <source>
        <dbReference type="ARBA" id="ARBA00009995"/>
    </source>
</evidence>
<evidence type="ECO:0000256" key="7">
    <source>
        <dbReference type="RuleBase" id="RU362059"/>
    </source>
</evidence>
<dbReference type="CDD" id="cd03784">
    <property type="entry name" value="GT1_Gtf-like"/>
    <property type="match status" value="1"/>
</dbReference>
<feature type="transmembrane region" description="Helical" evidence="7">
    <location>
        <begin position="487"/>
        <end position="508"/>
    </location>
</feature>
<keyword evidence="2 6" id="KW-0328">Glycosyltransferase</keyword>
<feature type="non-terminal residue" evidence="8">
    <location>
        <position position="1"/>
    </location>
</feature>
<gene>
    <name evidence="8" type="ORF">PMAYCL1PPCAC_27590</name>
</gene>
<evidence type="ECO:0000256" key="5">
    <source>
        <dbReference type="ARBA" id="ARBA00047475"/>
    </source>
</evidence>
<keyword evidence="3 6" id="KW-0808">Transferase</keyword>
<dbReference type="Gene3D" id="3.40.50.2000">
    <property type="entry name" value="Glycogen Phosphorylase B"/>
    <property type="match status" value="1"/>
</dbReference>
<feature type="signal peptide" evidence="7">
    <location>
        <begin position="1"/>
        <end position="16"/>
    </location>
</feature>
<name>A0AAN5D7C3_9BILA</name>